<dbReference type="Proteomes" id="UP001498476">
    <property type="component" value="Unassembled WGS sequence"/>
</dbReference>
<reference evidence="2 3" key="1">
    <citation type="journal article" date="2025" name="Microbiol. Resour. Announc.">
        <title>Draft genome sequences for Neonectria magnoliae and Neonectria punicea, canker pathogens of Liriodendron tulipifera and Acer saccharum in West Virginia.</title>
        <authorList>
            <person name="Petronek H.M."/>
            <person name="Kasson M.T."/>
            <person name="Metheny A.M."/>
            <person name="Stauder C.M."/>
            <person name="Lovett B."/>
            <person name="Lynch S.C."/>
            <person name="Garnas J.R."/>
            <person name="Kasson L.R."/>
            <person name="Stajich J.E."/>
        </authorList>
    </citation>
    <scope>NUCLEOTIDE SEQUENCE [LARGE SCALE GENOMIC DNA]</scope>
    <source>
        <strain evidence="2 3">NRRL 64653</strain>
    </source>
</reference>
<accession>A0ABR1GSH0</accession>
<evidence type="ECO:0000313" key="2">
    <source>
        <dbReference type="EMBL" id="KAK7408340.1"/>
    </source>
</evidence>
<name>A0ABR1GSH0_9HYPO</name>
<sequence length="140" mass="14454">MQKLVAKDINTAVAEIALRNIPEEAPKHSVDEAIPTGVQDAVCCEAGLGNGLDEAGSGNVLDKGKGKAVENIWPSRNATGADTTASVPAVDWSSSTALVPTDNWTSSATPASVDKAIATETPTRPRRKKNVGGCTATEIK</sequence>
<evidence type="ECO:0000256" key="1">
    <source>
        <dbReference type="SAM" id="MobiDB-lite"/>
    </source>
</evidence>
<proteinExistence type="predicted"/>
<dbReference type="EMBL" id="JAZAVJ010000190">
    <property type="protein sequence ID" value="KAK7408340.1"/>
    <property type="molecule type" value="Genomic_DNA"/>
</dbReference>
<comment type="caution">
    <text evidence="2">The sequence shown here is derived from an EMBL/GenBank/DDBJ whole genome shotgun (WGS) entry which is preliminary data.</text>
</comment>
<protein>
    <submittedName>
        <fullName evidence="2">Uncharacterized protein</fullName>
    </submittedName>
</protein>
<evidence type="ECO:0000313" key="3">
    <source>
        <dbReference type="Proteomes" id="UP001498476"/>
    </source>
</evidence>
<organism evidence="2 3">
    <name type="scientific">Neonectria punicea</name>
    <dbReference type="NCBI Taxonomy" id="979145"/>
    <lineage>
        <taxon>Eukaryota</taxon>
        <taxon>Fungi</taxon>
        <taxon>Dikarya</taxon>
        <taxon>Ascomycota</taxon>
        <taxon>Pezizomycotina</taxon>
        <taxon>Sordariomycetes</taxon>
        <taxon>Hypocreomycetidae</taxon>
        <taxon>Hypocreales</taxon>
        <taxon>Nectriaceae</taxon>
        <taxon>Neonectria</taxon>
    </lineage>
</organism>
<feature type="region of interest" description="Disordered" evidence="1">
    <location>
        <begin position="100"/>
        <end position="140"/>
    </location>
</feature>
<gene>
    <name evidence="2" type="ORF">QQX98_009488</name>
</gene>
<feature type="compositionally biased region" description="Polar residues" evidence="1">
    <location>
        <begin position="100"/>
        <end position="110"/>
    </location>
</feature>
<keyword evidence="3" id="KW-1185">Reference proteome</keyword>